<evidence type="ECO:0000256" key="1">
    <source>
        <dbReference type="SAM" id="MobiDB-lite"/>
    </source>
</evidence>
<evidence type="ECO:0000313" key="4">
    <source>
        <dbReference type="EMBL" id="KAJ0409848.1"/>
    </source>
</evidence>
<sequence>MISIRHVIEGLALPLPIVQLILLFAAEENDYDTPYRVSMYPYLPTFPVEQFEQFRQVSPRWAETIDQLHTEHTRRVLVFAFKTGDDNERQAFAQALSRRGNDLRALVLVSGEYHGFMGWNYKLFSGLCDVEALDAIPFDWDALLQCCPRLERLDISFLPLSSQHVVRIINAAAAHCLDLQALLLPKREVSSSVPSWEITEPIMDALYPASQRWYEQGSRGGLRQLSWPERPYTTDAEYLMDRTDEIFEWLGAFAPEIEYIDGWLTSYSEDPSFYTNELLFGGLEAWTYFCENASNLAELNWFVLPFVDSFFQAFGRSKQTNLKVLTLAAGEHYNFPDFMTNGSYFSDGPWTFSSEGLRAVPRACPALHELRIIFQKDDDELEARQDAFDDAFLESVATNCVELRTLYLVEYWTGQDVLPMRNITDNGIIALSKLPELKRVSLKATQCTSRGVMALLLNSPVHGPARIVDISFSPERNGPRFHEVVLQLENWHSLFKADRTDILERLRELSDALMRADSAFAVTNGSDEDCSARLTELSNEELSALETVCIRFVNWNMTQWMELPTPLWRVILAMAAPDYRGESLPEMPSLPRALMHTLVASSPAWISILQPLVQAHDTAVLRFGVDSASVKEIQALQRSLEQRNGALRCLALTLRSAAMAWRDQALTATSWEAVFEACPRLERLEITGIVATSGLFAAIIEAAALKCPSLQALALSENVVDVPSDTRRRHIVQPIRAALKSWQATRTLRQLRIPSKMLATTEDDDSASDVFMRGVLECAPGVEYLDAWKAGLKAFGQCAKPLLESMTFAGIERPSLLIDGTDVESLTEYSVQGVEAALSACASLKCLRVVFDMGMSASVSVPRQRHWGDAFLRAVARSCVSLREFAIVELNGGVNNIPIPLETITDEGIMALAELPELRDVALKASRCTARGLHALLALSPTSGRPRQIKMDVGCLFVEGFVEDDDDEPEVVTFYDVIVGLLQRLYEDYTGQGKTTRRSGIVNLIASLFSRRGFFGVEGDHFEEILAVREIVESVLQAYQAYRMSQLLARPWLNRFYVAMLVVNCWMVPIVHLVYRNNTMLRRALSLLCDALLDFTSAMVVPTVLLFSYYAQFDTVSWGFPYLQWYDDVWFVNVATEFQIMLVSSWGDLVSRCVFSLGLISCIENAKELLGQDPSYTSRTTNGVKHHTVPQLSKRPEVKPATGPRGSTARLRVMSSFRQLRSRSLRRVLQTLQILCVLLGAVVVVLHLHAESASRIDQCLVQVHPWLERKPACVLLQWDCETKRHSGEATAITTQWGKSTPAYPRRILILHCPQLEMPTLTASFHELATFKMYNSTITHWSEDAAFTATNHPNMVLSYFIRVNLSNTGELPPGLTTAPFPPTLWDIEFVHSNLKKLPDDLDTKWPLFMYFVCEVCEFTAVPPVLTRMMPYWITFGANPFPSFPFDVFGIAGLTHFGFASSGLPSLAAANDSFLDDTTVRHLYLAGSNVTWLPRWLDRFAALPRALWYQPAVDLTYAPVCDAITQMQAGTLDRFPAAWTAGVPAEQLSIFMHVVKENVSALDGVVGCFTPTLLGYPLDEEDARYMLPSAA</sequence>
<keyword evidence="5" id="KW-1185">Reference proteome</keyword>
<dbReference type="Gene3D" id="3.80.10.10">
    <property type="entry name" value="Ribonuclease Inhibitor"/>
    <property type="match status" value="2"/>
</dbReference>
<organism evidence="4 5">
    <name type="scientific">Pythium insidiosum</name>
    <name type="common">Pythiosis disease agent</name>
    <dbReference type="NCBI Taxonomy" id="114742"/>
    <lineage>
        <taxon>Eukaryota</taxon>
        <taxon>Sar</taxon>
        <taxon>Stramenopiles</taxon>
        <taxon>Oomycota</taxon>
        <taxon>Peronosporomycetes</taxon>
        <taxon>Pythiales</taxon>
        <taxon>Pythiaceae</taxon>
        <taxon>Pythium</taxon>
    </lineage>
</organism>
<evidence type="ECO:0000256" key="3">
    <source>
        <dbReference type="SAM" id="SignalP"/>
    </source>
</evidence>
<gene>
    <name evidence="4" type="ORF">P43SY_005742</name>
</gene>
<keyword evidence="3" id="KW-0732">Signal</keyword>
<keyword evidence="2" id="KW-0472">Membrane</keyword>
<reference evidence="4" key="1">
    <citation type="submission" date="2021-12" db="EMBL/GenBank/DDBJ databases">
        <title>Prjna785345.</title>
        <authorList>
            <person name="Rujirawat T."/>
            <person name="Krajaejun T."/>
        </authorList>
    </citation>
    <scope>NUCLEOTIDE SEQUENCE</scope>
    <source>
        <strain evidence="4">Pi057C3</strain>
    </source>
</reference>
<feature type="transmembrane region" description="Helical" evidence="2">
    <location>
        <begin position="1228"/>
        <end position="1250"/>
    </location>
</feature>
<proteinExistence type="predicted"/>
<dbReference type="EMBL" id="JAKCXM010000002">
    <property type="protein sequence ID" value="KAJ0409848.1"/>
    <property type="molecule type" value="Genomic_DNA"/>
</dbReference>
<feature type="transmembrane region" description="Helical" evidence="2">
    <location>
        <begin position="1056"/>
        <end position="1075"/>
    </location>
</feature>
<evidence type="ECO:0000256" key="2">
    <source>
        <dbReference type="SAM" id="Phobius"/>
    </source>
</evidence>
<protein>
    <submittedName>
        <fullName evidence="4">Uncharacterized protein</fullName>
    </submittedName>
</protein>
<keyword evidence="2" id="KW-1133">Transmembrane helix</keyword>
<keyword evidence="2" id="KW-0812">Transmembrane</keyword>
<evidence type="ECO:0000313" key="5">
    <source>
        <dbReference type="Proteomes" id="UP001209570"/>
    </source>
</evidence>
<feature type="region of interest" description="Disordered" evidence="1">
    <location>
        <begin position="1181"/>
        <end position="1206"/>
    </location>
</feature>
<feature type="chain" id="PRO_5042077156" evidence="3">
    <location>
        <begin position="21"/>
        <end position="1589"/>
    </location>
</feature>
<dbReference type="GO" id="GO:0031146">
    <property type="term" value="P:SCF-dependent proteasomal ubiquitin-dependent protein catabolic process"/>
    <property type="evidence" value="ECO:0007669"/>
    <property type="project" value="TreeGrafter"/>
</dbReference>
<dbReference type="PANTHER" id="PTHR13318:SF190">
    <property type="entry name" value="PARTNER OF PAIRED, ISOFORM B"/>
    <property type="match status" value="1"/>
</dbReference>
<name>A0AAD5LUD0_PYTIN</name>
<dbReference type="Proteomes" id="UP001209570">
    <property type="component" value="Unassembled WGS sequence"/>
</dbReference>
<accession>A0AAD5LUD0</accession>
<dbReference type="PANTHER" id="PTHR13318">
    <property type="entry name" value="PARTNER OF PAIRED, ISOFORM B-RELATED"/>
    <property type="match status" value="1"/>
</dbReference>
<comment type="caution">
    <text evidence="4">The sequence shown here is derived from an EMBL/GenBank/DDBJ whole genome shotgun (WGS) entry which is preliminary data.</text>
</comment>
<dbReference type="SUPFAM" id="SSF52047">
    <property type="entry name" value="RNI-like"/>
    <property type="match status" value="1"/>
</dbReference>
<dbReference type="GO" id="GO:0019005">
    <property type="term" value="C:SCF ubiquitin ligase complex"/>
    <property type="evidence" value="ECO:0007669"/>
    <property type="project" value="TreeGrafter"/>
</dbReference>
<feature type="signal peptide" evidence="3">
    <location>
        <begin position="1"/>
        <end position="20"/>
    </location>
</feature>
<dbReference type="InterPro" id="IPR032675">
    <property type="entry name" value="LRR_dom_sf"/>
</dbReference>